<evidence type="ECO:0000313" key="3">
    <source>
        <dbReference type="Proteomes" id="UP000195402"/>
    </source>
</evidence>
<dbReference type="AlphaFoldDB" id="A0A200QTK0"/>
<evidence type="ECO:0000256" key="1">
    <source>
        <dbReference type="SAM" id="MobiDB-lite"/>
    </source>
</evidence>
<reference evidence="2 3" key="1">
    <citation type="journal article" date="2017" name="Mol. Plant">
        <title>The Genome of Medicinal Plant Macleaya cordata Provides New Insights into Benzylisoquinoline Alkaloids Metabolism.</title>
        <authorList>
            <person name="Liu X."/>
            <person name="Liu Y."/>
            <person name="Huang P."/>
            <person name="Ma Y."/>
            <person name="Qing Z."/>
            <person name="Tang Q."/>
            <person name="Cao H."/>
            <person name="Cheng P."/>
            <person name="Zheng Y."/>
            <person name="Yuan Z."/>
            <person name="Zhou Y."/>
            <person name="Liu J."/>
            <person name="Tang Z."/>
            <person name="Zhuo Y."/>
            <person name="Zhang Y."/>
            <person name="Yu L."/>
            <person name="Huang J."/>
            <person name="Yang P."/>
            <person name="Peng Q."/>
            <person name="Zhang J."/>
            <person name="Jiang W."/>
            <person name="Zhang Z."/>
            <person name="Lin K."/>
            <person name="Ro D.K."/>
            <person name="Chen X."/>
            <person name="Xiong X."/>
            <person name="Shang Y."/>
            <person name="Huang S."/>
            <person name="Zeng J."/>
        </authorList>
    </citation>
    <scope>NUCLEOTIDE SEQUENCE [LARGE SCALE GENOMIC DNA]</scope>
    <source>
        <strain evidence="3">cv. BLH2017</strain>
        <tissue evidence="2">Root</tissue>
    </source>
</reference>
<dbReference type="EMBL" id="MVGT01001095">
    <property type="protein sequence ID" value="OVA13796.1"/>
    <property type="molecule type" value="Genomic_DNA"/>
</dbReference>
<feature type="compositionally biased region" description="Low complexity" evidence="1">
    <location>
        <begin position="46"/>
        <end position="58"/>
    </location>
</feature>
<organism evidence="2 3">
    <name type="scientific">Macleaya cordata</name>
    <name type="common">Five-seeded plume-poppy</name>
    <name type="synonym">Bocconia cordata</name>
    <dbReference type="NCBI Taxonomy" id="56857"/>
    <lineage>
        <taxon>Eukaryota</taxon>
        <taxon>Viridiplantae</taxon>
        <taxon>Streptophyta</taxon>
        <taxon>Embryophyta</taxon>
        <taxon>Tracheophyta</taxon>
        <taxon>Spermatophyta</taxon>
        <taxon>Magnoliopsida</taxon>
        <taxon>Ranunculales</taxon>
        <taxon>Papaveraceae</taxon>
        <taxon>Papaveroideae</taxon>
        <taxon>Macleaya</taxon>
    </lineage>
</organism>
<protein>
    <submittedName>
        <fullName evidence="2">Uncharacterized protein</fullName>
    </submittedName>
</protein>
<sequence>MAVSAFKLTSNRGNLGATSSNPTSSSANEGNSEDLGKKAIHRRSRSVSALSRTSSSSSIVDFLG</sequence>
<feature type="region of interest" description="Disordered" evidence="1">
    <location>
        <begin position="1"/>
        <end position="64"/>
    </location>
</feature>
<accession>A0A200QTK0</accession>
<dbReference type="InParanoid" id="A0A200QTK0"/>
<keyword evidence="3" id="KW-1185">Reference proteome</keyword>
<comment type="caution">
    <text evidence="2">The sequence shown here is derived from an EMBL/GenBank/DDBJ whole genome shotgun (WGS) entry which is preliminary data.</text>
</comment>
<dbReference type="Proteomes" id="UP000195402">
    <property type="component" value="Unassembled WGS sequence"/>
</dbReference>
<proteinExistence type="predicted"/>
<gene>
    <name evidence="2" type="ORF">BVC80_1769g54</name>
</gene>
<name>A0A200QTK0_MACCD</name>
<feature type="compositionally biased region" description="Low complexity" evidence="1">
    <location>
        <begin position="17"/>
        <end position="28"/>
    </location>
</feature>
<evidence type="ECO:0000313" key="2">
    <source>
        <dbReference type="EMBL" id="OVA13796.1"/>
    </source>
</evidence>